<dbReference type="EMBL" id="MTCY01000063">
    <property type="protein sequence ID" value="OWP74606.1"/>
    <property type="molecule type" value="Genomic_DNA"/>
</dbReference>
<dbReference type="GO" id="GO:0008236">
    <property type="term" value="F:serine-type peptidase activity"/>
    <property type="evidence" value="ECO:0007669"/>
    <property type="project" value="InterPro"/>
</dbReference>
<sequence length="470" mass="52783">MKKNTIKLLLIFTVGFVWSCTDLDDQPQYDPSDAYDFVWKGLNQYYLYQENVTNLGDRRFNSQNDLDLFLANFSKPETLFESLIYDRKNTDKYSVLFSDYTQLEQILTGTNDSNGMEYGLTTKSGSSTDFFGWVKYIMPTSDASTKGLKRGDLFYAVNGIPLTRSNYRDLLSKTTYTLNLASYDAGTIKPNGKSVELTKKAYSENPVFITNILEEGTKKIGYLMYNGFYTSYESKLNQAFGELKAAGITDLVLDLRYNSGGSVATATRLASMITGQFTDQIFARQQWNSKITSTTDPSKFINKFTTQLDNGSPINSLNLKKVYILTTINTASASELVINCLKPYIQVIQIGGTTTGKNVGSITLFDSPDYKKRNLNPTHKYAMQPIVLKIANKEGFSDYHTGITPDTSNILAEDIANLGVLGNSSEPYLAKAISLIKSGGKVSNQKTHFKIYNEFIDFSKRDLKYEMYLN</sequence>
<protein>
    <submittedName>
        <fullName evidence="3">Peptidase S41</fullName>
    </submittedName>
</protein>
<organism evidence="3 4">
    <name type="scientific">Flavobacterium columnare</name>
    <dbReference type="NCBI Taxonomy" id="996"/>
    <lineage>
        <taxon>Bacteria</taxon>
        <taxon>Pseudomonadati</taxon>
        <taxon>Bacteroidota</taxon>
        <taxon>Flavobacteriia</taxon>
        <taxon>Flavobacteriales</taxon>
        <taxon>Flavobacteriaceae</taxon>
        <taxon>Flavobacterium</taxon>
    </lineage>
</organism>
<dbReference type="InterPro" id="IPR001478">
    <property type="entry name" value="PDZ"/>
</dbReference>
<dbReference type="CDD" id="cd07561">
    <property type="entry name" value="Peptidase_S41_CPP_like"/>
    <property type="match status" value="1"/>
</dbReference>
<name>A0A246G7R7_9FLAO</name>
<evidence type="ECO:0000313" key="3">
    <source>
        <dbReference type="EMBL" id="OWP74606.1"/>
    </source>
</evidence>
<dbReference type="InterPro" id="IPR005151">
    <property type="entry name" value="Tail-specific_protease"/>
</dbReference>
<dbReference type="Gene3D" id="2.30.42.10">
    <property type="match status" value="1"/>
</dbReference>
<dbReference type="GO" id="GO:0007165">
    <property type="term" value="P:signal transduction"/>
    <property type="evidence" value="ECO:0007669"/>
    <property type="project" value="TreeGrafter"/>
</dbReference>
<gene>
    <name evidence="3" type="ORF">BWK62_13905</name>
</gene>
<feature type="domain" description="PDZ" evidence="2">
    <location>
        <begin position="106"/>
        <end position="180"/>
    </location>
</feature>
<dbReference type="Proteomes" id="UP000198034">
    <property type="component" value="Unassembled WGS sequence"/>
</dbReference>
<dbReference type="InterPro" id="IPR036034">
    <property type="entry name" value="PDZ_sf"/>
</dbReference>
<keyword evidence="1" id="KW-0732">Signal</keyword>
<dbReference type="Pfam" id="PF03572">
    <property type="entry name" value="Peptidase_S41"/>
    <property type="match status" value="1"/>
</dbReference>
<evidence type="ECO:0000259" key="2">
    <source>
        <dbReference type="PROSITE" id="PS50106"/>
    </source>
</evidence>
<dbReference type="SMART" id="SM00245">
    <property type="entry name" value="TSPc"/>
    <property type="match status" value="1"/>
</dbReference>
<comment type="caution">
    <text evidence="3">The sequence shown here is derived from an EMBL/GenBank/DDBJ whole genome shotgun (WGS) entry which is preliminary data.</text>
</comment>
<feature type="chain" id="PRO_5013303861" evidence="1">
    <location>
        <begin position="20"/>
        <end position="470"/>
    </location>
</feature>
<accession>A0A246G7R7</accession>
<dbReference type="PANTHER" id="PTHR32060:SF30">
    <property type="entry name" value="CARBOXY-TERMINAL PROCESSING PROTEASE CTPA"/>
    <property type="match status" value="1"/>
</dbReference>
<feature type="signal peptide" evidence="1">
    <location>
        <begin position="1"/>
        <end position="19"/>
    </location>
</feature>
<dbReference type="GO" id="GO:0004175">
    <property type="term" value="F:endopeptidase activity"/>
    <property type="evidence" value="ECO:0007669"/>
    <property type="project" value="TreeGrafter"/>
</dbReference>
<dbReference type="Gene3D" id="3.90.226.10">
    <property type="entry name" value="2-enoyl-CoA Hydratase, Chain A, domain 1"/>
    <property type="match status" value="1"/>
</dbReference>
<dbReference type="InterPro" id="IPR041613">
    <property type="entry name" value="Pept_S41_N"/>
</dbReference>
<dbReference type="PROSITE" id="PS50106">
    <property type="entry name" value="PDZ"/>
    <property type="match status" value="1"/>
</dbReference>
<dbReference type="InterPro" id="IPR029045">
    <property type="entry name" value="ClpP/crotonase-like_dom_sf"/>
</dbReference>
<dbReference type="SUPFAM" id="SSF52096">
    <property type="entry name" value="ClpP/crotonase"/>
    <property type="match status" value="1"/>
</dbReference>
<dbReference type="GO" id="GO:0006508">
    <property type="term" value="P:proteolysis"/>
    <property type="evidence" value="ECO:0007669"/>
    <property type="project" value="InterPro"/>
</dbReference>
<dbReference type="GO" id="GO:0030288">
    <property type="term" value="C:outer membrane-bounded periplasmic space"/>
    <property type="evidence" value="ECO:0007669"/>
    <property type="project" value="TreeGrafter"/>
</dbReference>
<reference evidence="3 4" key="1">
    <citation type="journal article" date="2017" name="Infect. Genet. Evol.">
        <title>Comparative genome analysis of fish pathogen Flavobacterium columnare reveals extensive sequence diversity within the species.</title>
        <authorList>
            <person name="Kayansamruaj P."/>
            <person name="Dong H.T."/>
            <person name="Hirono I."/>
            <person name="Kondo H."/>
            <person name="Senapin S."/>
            <person name="Rodkhum C."/>
        </authorList>
    </citation>
    <scope>NUCLEOTIDE SEQUENCE [LARGE SCALE GENOMIC DNA]</scope>
    <source>
        <strain evidence="3 4">1214</strain>
    </source>
</reference>
<proteinExistence type="predicted"/>
<evidence type="ECO:0000256" key="1">
    <source>
        <dbReference type="SAM" id="SignalP"/>
    </source>
</evidence>
<dbReference type="SUPFAM" id="SSF50156">
    <property type="entry name" value="PDZ domain-like"/>
    <property type="match status" value="1"/>
</dbReference>
<dbReference type="Pfam" id="PF18294">
    <property type="entry name" value="Pept_S41_N"/>
    <property type="match status" value="1"/>
</dbReference>
<dbReference type="PANTHER" id="PTHR32060">
    <property type="entry name" value="TAIL-SPECIFIC PROTEASE"/>
    <property type="match status" value="1"/>
</dbReference>
<evidence type="ECO:0000313" key="4">
    <source>
        <dbReference type="Proteomes" id="UP000198034"/>
    </source>
</evidence>
<dbReference type="Gene3D" id="3.30.750.170">
    <property type="match status" value="1"/>
</dbReference>
<dbReference type="AlphaFoldDB" id="A0A246G7R7"/>